<organism evidence="14">
    <name type="scientific">Araucaria cunninghamii</name>
    <name type="common">Hoop pine</name>
    <name type="synonym">Moreton Bay pine</name>
    <dbReference type="NCBI Taxonomy" id="56994"/>
    <lineage>
        <taxon>Eukaryota</taxon>
        <taxon>Viridiplantae</taxon>
        <taxon>Streptophyta</taxon>
        <taxon>Embryophyta</taxon>
        <taxon>Tracheophyta</taxon>
        <taxon>Spermatophyta</taxon>
        <taxon>Pinopsida</taxon>
        <taxon>Pinidae</taxon>
        <taxon>Conifers II</taxon>
        <taxon>Araucariales</taxon>
        <taxon>Araucariaceae</taxon>
        <taxon>Araucaria</taxon>
    </lineage>
</organism>
<evidence type="ECO:0000256" key="7">
    <source>
        <dbReference type="ARBA" id="ARBA00023180"/>
    </source>
</evidence>
<keyword evidence="6" id="KW-0378">Hydrolase</keyword>
<accession>A0A0D6QR13</accession>
<comment type="catalytic activity">
    <reaction evidence="9">
        <text>Successive hydrolysis of beta-D-glucose units from the non-reducing ends of (1-&gt;3)-beta-D-glucans, releasing alpha-glucose.</text>
        <dbReference type="EC" id="3.2.1.58"/>
    </reaction>
</comment>
<evidence type="ECO:0000256" key="8">
    <source>
        <dbReference type="ARBA" id="ARBA00023295"/>
    </source>
</evidence>
<evidence type="ECO:0000256" key="4">
    <source>
        <dbReference type="ARBA" id="ARBA00022525"/>
    </source>
</evidence>
<reference evidence="14" key="1">
    <citation type="submission" date="2015-03" db="EMBL/GenBank/DDBJ databases">
        <title>A transcriptome of Araucaria cunninghamii, an australian fine timber species.</title>
        <authorList>
            <person name="Jing Yi C.J.Y."/>
            <person name="Yin San L.Y.S."/>
            <person name="Abdul Karim S.S."/>
            <person name="Wan Azmi N.N."/>
            <person name="Hercus R.R."/>
            <person name="Croft L.L."/>
        </authorList>
    </citation>
    <scope>NUCLEOTIDE SEQUENCE</scope>
    <source>
        <strain evidence="14">MI0301</strain>
        <tissue evidence="14">Leaf</tissue>
    </source>
</reference>
<dbReference type="PANTHER" id="PTHR16631:SF26">
    <property type="entry name" value="GLUCAN 1,3-BETA-GLUCOSIDASE"/>
    <property type="match status" value="1"/>
</dbReference>
<dbReference type="Gene3D" id="3.20.20.80">
    <property type="entry name" value="Glycosidases"/>
    <property type="match status" value="1"/>
</dbReference>
<dbReference type="GO" id="GO:0042973">
    <property type="term" value="F:glucan endo-1,3-beta-D-glucosidase activity"/>
    <property type="evidence" value="ECO:0007669"/>
    <property type="project" value="TreeGrafter"/>
</dbReference>
<dbReference type="GO" id="GO:0005975">
    <property type="term" value="P:carbohydrate metabolic process"/>
    <property type="evidence" value="ECO:0007669"/>
    <property type="project" value="InterPro"/>
</dbReference>
<feature type="chain" id="PRO_5002311484" description="glucan 1,3-beta-glucosidase" evidence="13">
    <location>
        <begin position="21"/>
        <end position="309"/>
    </location>
</feature>
<evidence type="ECO:0000256" key="13">
    <source>
        <dbReference type="SAM" id="SignalP"/>
    </source>
</evidence>
<comment type="subcellular location">
    <subcellularLocation>
        <location evidence="1">Secreted</location>
        <location evidence="1">Cell wall</location>
    </subcellularLocation>
</comment>
<evidence type="ECO:0000313" key="14">
    <source>
        <dbReference type="EMBL" id="JAG92967.1"/>
    </source>
</evidence>
<evidence type="ECO:0000256" key="5">
    <source>
        <dbReference type="ARBA" id="ARBA00022729"/>
    </source>
</evidence>
<proteinExistence type="inferred from homology"/>
<feature type="signal peptide" evidence="13">
    <location>
        <begin position="1"/>
        <end position="20"/>
    </location>
</feature>
<dbReference type="GO" id="GO:0009986">
    <property type="term" value="C:cell surface"/>
    <property type="evidence" value="ECO:0007669"/>
    <property type="project" value="TreeGrafter"/>
</dbReference>
<keyword evidence="8" id="KW-0326">Glycosidase</keyword>
<keyword evidence="4" id="KW-0964">Secreted</keyword>
<dbReference type="AlphaFoldDB" id="A0A0D6QR13"/>
<evidence type="ECO:0000256" key="1">
    <source>
        <dbReference type="ARBA" id="ARBA00004191"/>
    </source>
</evidence>
<keyword evidence="3" id="KW-0134">Cell wall</keyword>
<comment type="similarity">
    <text evidence="2 12">Belongs to the glycosyl hydrolase 17 family.</text>
</comment>
<evidence type="ECO:0000256" key="11">
    <source>
        <dbReference type="ARBA" id="ARBA00041761"/>
    </source>
</evidence>
<evidence type="ECO:0000256" key="9">
    <source>
        <dbReference type="ARBA" id="ARBA00036824"/>
    </source>
</evidence>
<keyword evidence="5 13" id="KW-0732">Signal</keyword>
<dbReference type="Pfam" id="PF00332">
    <property type="entry name" value="Glyco_hydro_17"/>
    <property type="match status" value="1"/>
</dbReference>
<dbReference type="InterPro" id="IPR000490">
    <property type="entry name" value="Glyco_hydro_17"/>
</dbReference>
<dbReference type="EC" id="3.2.1.58" evidence="10"/>
<dbReference type="GO" id="GO:0004338">
    <property type="term" value="F:glucan exo-1,3-beta-glucosidase activity"/>
    <property type="evidence" value="ECO:0007669"/>
    <property type="project" value="UniProtKB-EC"/>
</dbReference>
<dbReference type="PANTHER" id="PTHR16631">
    <property type="entry name" value="GLUCAN 1,3-BETA-GLUCOSIDASE"/>
    <property type="match status" value="1"/>
</dbReference>
<evidence type="ECO:0000256" key="6">
    <source>
        <dbReference type="ARBA" id="ARBA00022801"/>
    </source>
</evidence>
<evidence type="ECO:0000256" key="3">
    <source>
        <dbReference type="ARBA" id="ARBA00022512"/>
    </source>
</evidence>
<evidence type="ECO:0000256" key="10">
    <source>
        <dbReference type="ARBA" id="ARBA00038929"/>
    </source>
</evidence>
<name>A0A0D6QR13_ARACU</name>
<evidence type="ECO:0000256" key="12">
    <source>
        <dbReference type="RuleBase" id="RU004335"/>
    </source>
</evidence>
<dbReference type="GO" id="GO:0071555">
    <property type="term" value="P:cell wall organization"/>
    <property type="evidence" value="ECO:0007669"/>
    <property type="project" value="TreeGrafter"/>
</dbReference>
<dbReference type="GO" id="GO:0005576">
    <property type="term" value="C:extracellular region"/>
    <property type="evidence" value="ECO:0007669"/>
    <property type="project" value="TreeGrafter"/>
</dbReference>
<dbReference type="InterPro" id="IPR050732">
    <property type="entry name" value="Beta-glucan_modifiers"/>
</dbReference>
<keyword evidence="7" id="KW-0325">Glycoprotein</keyword>
<dbReference type="EMBL" id="GCKF01057902">
    <property type="protein sequence ID" value="JAG92967.1"/>
    <property type="molecule type" value="Transcribed_RNA"/>
</dbReference>
<evidence type="ECO:0000256" key="2">
    <source>
        <dbReference type="ARBA" id="ARBA00008773"/>
    </source>
</evidence>
<dbReference type="InterPro" id="IPR017853">
    <property type="entry name" value="GH"/>
</dbReference>
<protein>
    <recommendedName>
        <fullName evidence="10">glucan 1,3-beta-glucosidase</fullName>
        <ecNumber evidence="10">3.2.1.58</ecNumber>
    </recommendedName>
    <alternativeName>
        <fullName evidence="11">Exo-1,3-beta-glucanase</fullName>
    </alternativeName>
</protein>
<dbReference type="SUPFAM" id="SSF51445">
    <property type="entry name" value="(Trans)glycosidases"/>
    <property type="match status" value="1"/>
</dbReference>
<sequence>MHFSTFVATALAATPLAASAVGTLGFAVGNTNADGSCKKQADFEADFEAIGSNTDSTLIRTYSSSDQFGNPCNTPSEVLAAAKSKGFKVLLGMWPDGGAYEKEKAPIIDADIESYGDTVYGVTVGSEGMYRGTYHADDLIGWLDDMQKSLPNTLIGTADSWNCWANGTMDSIIKRPTKLILANAFAYWQYQELSNATHTYFDDMAQALAHVQDVSGSLDEIKFMNGETGWPGDGGSDAGAAKASTDNEASYWSSAVCGMLSWGIDLFWFEAFDEPNKADAIGDNGKKASERFWGSFDSDRKPKFNMRCS</sequence>